<dbReference type="SMART" id="SM00559">
    <property type="entry name" value="Ku78"/>
    <property type="match status" value="1"/>
</dbReference>
<gene>
    <name evidence="3" type="primary">ku</name>
    <name evidence="6" type="ORF">E1267_15075</name>
</gene>
<dbReference type="AlphaFoldDB" id="A0A4R4NGZ5"/>
<keyword evidence="1 3" id="KW-0238">DNA-binding</keyword>
<feature type="domain" description="Ku" evidence="5">
    <location>
        <begin position="52"/>
        <end position="180"/>
    </location>
</feature>
<sequence>MRSIWKGAISFGLVTIPVKLYSATEQKDVTFHQVHRKDGGRVRYKRVCTVDGEEVPYSDIAKGYELGTGEVVVLTDEDFEGLPLSTSRRIDVLQFAPADQIDPIYFAKSYYLEPDAQGAKPYVLLRDALESSGQVAVVKVALRQRESLATLRVRNGIFVLETMLWPDEIRTPDFPFLEEDIEVRAQELKMAESLITTMESDFDPSEYHDTYREALQEVIEAKVAGKEVVAAREEEEEGPAVDLMAALRASVEAAKKEREGAPAKQKKAGGKSKDEDRTASKRKTRKSA</sequence>
<dbReference type="Pfam" id="PF02735">
    <property type="entry name" value="Ku"/>
    <property type="match status" value="1"/>
</dbReference>
<comment type="subunit">
    <text evidence="3">Homodimer. Interacts with LigD.</text>
</comment>
<keyword evidence="2 3" id="KW-0233">DNA recombination</keyword>
<keyword evidence="3" id="KW-0227">DNA damage</keyword>
<keyword evidence="3" id="KW-0234">DNA repair</keyword>
<evidence type="ECO:0000313" key="6">
    <source>
        <dbReference type="EMBL" id="TDC06840.1"/>
    </source>
</evidence>
<proteinExistence type="inferred from homology"/>
<dbReference type="PANTHER" id="PTHR41251">
    <property type="entry name" value="NON-HOMOLOGOUS END JOINING PROTEIN KU"/>
    <property type="match status" value="1"/>
</dbReference>
<organism evidence="6 7">
    <name type="scientific">Nonomuraea longispora</name>
    <dbReference type="NCBI Taxonomy" id="1848320"/>
    <lineage>
        <taxon>Bacteria</taxon>
        <taxon>Bacillati</taxon>
        <taxon>Actinomycetota</taxon>
        <taxon>Actinomycetes</taxon>
        <taxon>Streptosporangiales</taxon>
        <taxon>Streptosporangiaceae</taxon>
        <taxon>Nonomuraea</taxon>
    </lineage>
</organism>
<dbReference type="Gene3D" id="2.40.290.10">
    <property type="match status" value="1"/>
</dbReference>
<dbReference type="PANTHER" id="PTHR41251:SF1">
    <property type="entry name" value="NON-HOMOLOGOUS END JOINING PROTEIN KU"/>
    <property type="match status" value="1"/>
</dbReference>
<comment type="similarity">
    <text evidence="3">Belongs to the prokaryotic Ku family.</text>
</comment>
<evidence type="ECO:0000259" key="5">
    <source>
        <dbReference type="SMART" id="SM00559"/>
    </source>
</evidence>
<dbReference type="GO" id="GO:0003690">
    <property type="term" value="F:double-stranded DNA binding"/>
    <property type="evidence" value="ECO:0007669"/>
    <property type="project" value="UniProtKB-UniRule"/>
</dbReference>
<comment type="function">
    <text evidence="3">With LigD forms a non-homologous end joining (NHEJ) DNA repair enzyme, which repairs dsDNA breaks with reduced fidelity. Binds linear dsDNA with 5'- and 3'- overhangs but not closed circular dsDNA nor ssDNA. Recruits and stimulates the ligase activity of LigD.</text>
</comment>
<dbReference type="CDD" id="cd00789">
    <property type="entry name" value="KU_like"/>
    <property type="match status" value="1"/>
</dbReference>
<comment type="caution">
    <text evidence="6">The sequence shown here is derived from an EMBL/GenBank/DDBJ whole genome shotgun (WGS) entry which is preliminary data.</text>
</comment>
<protein>
    <recommendedName>
        <fullName evidence="3">Non-homologous end joining protein Ku</fullName>
    </recommendedName>
</protein>
<dbReference type="PIRSF" id="PIRSF006493">
    <property type="entry name" value="Prok_Ku"/>
    <property type="match status" value="1"/>
</dbReference>
<evidence type="ECO:0000256" key="3">
    <source>
        <dbReference type="HAMAP-Rule" id="MF_01875"/>
    </source>
</evidence>
<dbReference type="InterPro" id="IPR009187">
    <property type="entry name" value="Prok_Ku"/>
</dbReference>
<dbReference type="RefSeq" id="WP_132333079.1">
    <property type="nucleotide sequence ID" value="NZ_SMJZ01000048.1"/>
</dbReference>
<dbReference type="OrthoDB" id="9795084at2"/>
<dbReference type="NCBIfam" id="TIGR02772">
    <property type="entry name" value="Ku_bact"/>
    <property type="match status" value="1"/>
</dbReference>
<evidence type="ECO:0000313" key="7">
    <source>
        <dbReference type="Proteomes" id="UP000295157"/>
    </source>
</evidence>
<dbReference type="InterPro" id="IPR006164">
    <property type="entry name" value="DNA_bd_Ku70/Ku80"/>
</dbReference>
<dbReference type="GO" id="GO:0006310">
    <property type="term" value="P:DNA recombination"/>
    <property type="evidence" value="ECO:0007669"/>
    <property type="project" value="UniProtKB-KW"/>
</dbReference>
<dbReference type="Proteomes" id="UP000295157">
    <property type="component" value="Unassembled WGS sequence"/>
</dbReference>
<dbReference type="InterPro" id="IPR016194">
    <property type="entry name" value="SPOC-like_C_dom_sf"/>
</dbReference>
<dbReference type="SUPFAM" id="SSF100939">
    <property type="entry name" value="SPOC domain-like"/>
    <property type="match status" value="1"/>
</dbReference>
<evidence type="ECO:0000256" key="2">
    <source>
        <dbReference type="ARBA" id="ARBA00023172"/>
    </source>
</evidence>
<reference evidence="6 7" key="1">
    <citation type="submission" date="2019-02" db="EMBL/GenBank/DDBJ databases">
        <title>Draft genome sequences of novel Actinobacteria.</title>
        <authorList>
            <person name="Sahin N."/>
            <person name="Ay H."/>
            <person name="Saygin H."/>
        </authorList>
    </citation>
    <scope>NUCLEOTIDE SEQUENCE [LARGE SCALE GENOMIC DNA]</scope>
    <source>
        <strain evidence="6 7">KC201</strain>
    </source>
</reference>
<accession>A0A4R4NGZ5</accession>
<dbReference type="GO" id="GO:0006303">
    <property type="term" value="P:double-strand break repair via nonhomologous end joining"/>
    <property type="evidence" value="ECO:0007669"/>
    <property type="project" value="UniProtKB-UniRule"/>
</dbReference>
<keyword evidence="7" id="KW-1185">Reference proteome</keyword>
<evidence type="ECO:0000256" key="1">
    <source>
        <dbReference type="ARBA" id="ARBA00023125"/>
    </source>
</evidence>
<feature type="region of interest" description="Disordered" evidence="4">
    <location>
        <begin position="252"/>
        <end position="288"/>
    </location>
</feature>
<dbReference type="EMBL" id="SMJZ01000048">
    <property type="protein sequence ID" value="TDC06840.1"/>
    <property type="molecule type" value="Genomic_DNA"/>
</dbReference>
<dbReference type="FunFam" id="2.40.290.10:FF:000004">
    <property type="entry name" value="Non-homologous end joining protein Ku"/>
    <property type="match status" value="1"/>
</dbReference>
<dbReference type="HAMAP" id="MF_01875">
    <property type="entry name" value="Prokaryotic_Ku"/>
    <property type="match status" value="1"/>
</dbReference>
<name>A0A4R4NGZ5_9ACTN</name>
<evidence type="ECO:0000256" key="4">
    <source>
        <dbReference type="SAM" id="MobiDB-lite"/>
    </source>
</evidence>